<name>A0A8J8MLB8_9FIRM</name>
<dbReference type="NCBIfam" id="TIGR00099">
    <property type="entry name" value="Cof-subfamily"/>
    <property type="match status" value="1"/>
</dbReference>
<dbReference type="PANTHER" id="PTHR10000">
    <property type="entry name" value="PHOSPHOSERINE PHOSPHATASE"/>
    <property type="match status" value="1"/>
</dbReference>
<proteinExistence type="predicted"/>
<reference evidence="1" key="1">
    <citation type="submission" date="2020-07" db="EMBL/GenBank/DDBJ databases">
        <title>Vallitalea pronyensis genome.</title>
        <authorList>
            <person name="Postec A."/>
        </authorList>
    </citation>
    <scope>NUCLEOTIDE SEQUENCE</scope>
    <source>
        <strain evidence="1">FatNI3</strain>
    </source>
</reference>
<dbReference type="SFLD" id="SFLDG01140">
    <property type="entry name" value="C2.B:_Phosphomannomutase_and_P"/>
    <property type="match status" value="1"/>
</dbReference>
<dbReference type="SFLD" id="SFLDG01144">
    <property type="entry name" value="C2.B.4:_PGP_Like"/>
    <property type="match status" value="1"/>
</dbReference>
<dbReference type="InterPro" id="IPR036412">
    <property type="entry name" value="HAD-like_sf"/>
</dbReference>
<dbReference type="CDD" id="cd07516">
    <property type="entry name" value="HAD_Pase"/>
    <property type="match status" value="1"/>
</dbReference>
<dbReference type="PROSITE" id="PS01229">
    <property type="entry name" value="COF_2"/>
    <property type="match status" value="1"/>
</dbReference>
<dbReference type="KEGG" id="vpy:HZI73_15010"/>
<dbReference type="NCBIfam" id="TIGR01484">
    <property type="entry name" value="HAD-SF-IIB"/>
    <property type="match status" value="1"/>
</dbReference>
<dbReference type="GO" id="GO:0005829">
    <property type="term" value="C:cytosol"/>
    <property type="evidence" value="ECO:0007669"/>
    <property type="project" value="TreeGrafter"/>
</dbReference>
<dbReference type="InterPro" id="IPR023214">
    <property type="entry name" value="HAD_sf"/>
</dbReference>
<protein>
    <submittedName>
        <fullName evidence="1">HAD family phosphatase</fullName>
    </submittedName>
</protein>
<dbReference type="GO" id="GO:0016791">
    <property type="term" value="F:phosphatase activity"/>
    <property type="evidence" value="ECO:0007669"/>
    <property type="project" value="TreeGrafter"/>
</dbReference>
<keyword evidence="2" id="KW-1185">Reference proteome</keyword>
<dbReference type="SUPFAM" id="SSF56784">
    <property type="entry name" value="HAD-like"/>
    <property type="match status" value="1"/>
</dbReference>
<dbReference type="Gene3D" id="3.30.1240.10">
    <property type="match status" value="1"/>
</dbReference>
<dbReference type="Proteomes" id="UP000683246">
    <property type="component" value="Chromosome"/>
</dbReference>
<evidence type="ECO:0000313" key="1">
    <source>
        <dbReference type="EMBL" id="QUI23512.1"/>
    </source>
</evidence>
<dbReference type="RefSeq" id="WP_212694196.1">
    <property type="nucleotide sequence ID" value="NZ_CP058649.1"/>
</dbReference>
<dbReference type="SFLD" id="SFLDS00003">
    <property type="entry name" value="Haloacid_Dehalogenase"/>
    <property type="match status" value="1"/>
</dbReference>
<dbReference type="Pfam" id="PF08282">
    <property type="entry name" value="Hydrolase_3"/>
    <property type="match status" value="1"/>
</dbReference>
<gene>
    <name evidence="1" type="ORF">HZI73_15010</name>
</gene>
<dbReference type="PROSITE" id="PS01228">
    <property type="entry name" value="COF_1"/>
    <property type="match status" value="1"/>
</dbReference>
<sequence length="283" mass="31931">MKKTKHTKYELICLDLDGTLLASNHRMSERTIKTLRQVEKLGVKIAIVTGRPGYDAQYHAKLIGNQTYYVGSNGTVAGCVGKDDIIFEESISKERLELLRLISKQIGVKPVLLTKDQTIIHGFKDFIMHKLMSKIFPHDRGKHMKYIPNAHRFYTWMREEKTSIQKAMFFISDRKKAANAKKVLAAYPDFEVAVTSDICFEMTEKGMHKGHGVKKLIEHIHIPVEKVIAFGDSENDRAMLKYVGHGVAMGNAPDNIKAIAKTIADTNDEDGVAKVLQEIYALD</sequence>
<dbReference type="AlphaFoldDB" id="A0A8J8MLB8"/>
<dbReference type="InterPro" id="IPR000150">
    <property type="entry name" value="Cof"/>
</dbReference>
<dbReference type="EMBL" id="CP058649">
    <property type="protein sequence ID" value="QUI23512.1"/>
    <property type="molecule type" value="Genomic_DNA"/>
</dbReference>
<evidence type="ECO:0000313" key="2">
    <source>
        <dbReference type="Proteomes" id="UP000683246"/>
    </source>
</evidence>
<dbReference type="GO" id="GO:0000287">
    <property type="term" value="F:magnesium ion binding"/>
    <property type="evidence" value="ECO:0007669"/>
    <property type="project" value="TreeGrafter"/>
</dbReference>
<accession>A0A8J8MLB8</accession>
<organism evidence="1 2">
    <name type="scientific">Vallitalea pronyensis</name>
    <dbReference type="NCBI Taxonomy" id="1348613"/>
    <lineage>
        <taxon>Bacteria</taxon>
        <taxon>Bacillati</taxon>
        <taxon>Bacillota</taxon>
        <taxon>Clostridia</taxon>
        <taxon>Lachnospirales</taxon>
        <taxon>Vallitaleaceae</taxon>
        <taxon>Vallitalea</taxon>
    </lineage>
</organism>
<dbReference type="Gene3D" id="3.40.50.1000">
    <property type="entry name" value="HAD superfamily/HAD-like"/>
    <property type="match status" value="1"/>
</dbReference>
<dbReference type="PANTHER" id="PTHR10000:SF8">
    <property type="entry name" value="HAD SUPERFAMILY HYDROLASE-LIKE, TYPE 3"/>
    <property type="match status" value="1"/>
</dbReference>
<dbReference type="InterPro" id="IPR006379">
    <property type="entry name" value="HAD-SF_hydro_IIB"/>
</dbReference>